<dbReference type="PANTHER" id="PTHR43792">
    <property type="entry name" value="GNAT FAMILY, PUTATIVE (AFU_ORTHOLOGUE AFUA_3G00765)-RELATED-RELATED"/>
    <property type="match status" value="1"/>
</dbReference>
<dbReference type="PANTHER" id="PTHR43792:SF9">
    <property type="entry name" value="RIBOSOMAL-PROTEIN-ALANINE ACETYLTRANSFERASE"/>
    <property type="match status" value="1"/>
</dbReference>
<dbReference type="AlphaFoldDB" id="A0A0M0KF67"/>
<dbReference type="Proteomes" id="UP000037558">
    <property type="component" value="Unassembled WGS sequence"/>
</dbReference>
<evidence type="ECO:0000313" key="3">
    <source>
        <dbReference type="Proteomes" id="UP000037558"/>
    </source>
</evidence>
<dbReference type="GO" id="GO:0008999">
    <property type="term" value="F:protein-N-terminal-alanine acetyltransferase activity"/>
    <property type="evidence" value="ECO:0007669"/>
    <property type="project" value="TreeGrafter"/>
</dbReference>
<dbReference type="EMBL" id="LILC01000037">
    <property type="protein sequence ID" value="KOO37242.1"/>
    <property type="molecule type" value="Genomic_DNA"/>
</dbReference>
<sequence length="181" mass="21022">MSEFPVLETERLVMRRVTSADFADMFLYLSDEKVMRHVGLPAFQTIEEVRDEVDWYESIYREETGIRFGISLKESNKVIGSCGFLNREAKHFRADIGYELSSHYWGTGIAIEAMMAVIQYGFQHLQLERIQALIEPDNIPSQRLVEKRGFIKEGLLRHYEYGAGKFDDLYMYSLLKGDQSS</sequence>
<organism evidence="2 3">
    <name type="scientific">Priestia koreensis</name>
    <dbReference type="NCBI Taxonomy" id="284581"/>
    <lineage>
        <taxon>Bacteria</taxon>
        <taxon>Bacillati</taxon>
        <taxon>Bacillota</taxon>
        <taxon>Bacilli</taxon>
        <taxon>Bacillales</taxon>
        <taxon>Bacillaceae</taxon>
        <taxon>Priestia</taxon>
    </lineage>
</organism>
<dbReference type="GO" id="GO:0005737">
    <property type="term" value="C:cytoplasm"/>
    <property type="evidence" value="ECO:0007669"/>
    <property type="project" value="TreeGrafter"/>
</dbReference>
<dbReference type="InterPro" id="IPR016181">
    <property type="entry name" value="Acyl_CoA_acyltransferase"/>
</dbReference>
<dbReference type="PROSITE" id="PS51186">
    <property type="entry name" value="GNAT"/>
    <property type="match status" value="1"/>
</dbReference>
<dbReference type="PATRIC" id="fig|284581.3.peg.3348"/>
<gene>
    <name evidence="2" type="ORF">AMD01_22475</name>
</gene>
<proteinExistence type="predicted"/>
<protein>
    <submittedName>
        <fullName evidence="2">Alanine acetyltransferase</fullName>
    </submittedName>
</protein>
<comment type="caution">
    <text evidence="2">The sequence shown here is derived from an EMBL/GenBank/DDBJ whole genome shotgun (WGS) entry which is preliminary data.</text>
</comment>
<evidence type="ECO:0000313" key="2">
    <source>
        <dbReference type="EMBL" id="KOO37242.1"/>
    </source>
</evidence>
<keyword evidence="2" id="KW-0808">Transferase</keyword>
<dbReference type="Pfam" id="PF13302">
    <property type="entry name" value="Acetyltransf_3"/>
    <property type="match status" value="1"/>
</dbReference>
<name>A0A0M0KF67_9BACI</name>
<dbReference type="STRING" id="284581.AMD01_22475"/>
<dbReference type="InterPro" id="IPR051531">
    <property type="entry name" value="N-acetyltransferase"/>
</dbReference>
<dbReference type="SUPFAM" id="SSF55729">
    <property type="entry name" value="Acyl-CoA N-acyltransferases (Nat)"/>
    <property type="match status" value="1"/>
</dbReference>
<keyword evidence="3" id="KW-1185">Reference proteome</keyword>
<dbReference type="Gene3D" id="3.40.630.30">
    <property type="match status" value="1"/>
</dbReference>
<feature type="domain" description="N-acetyltransferase" evidence="1">
    <location>
        <begin position="12"/>
        <end position="176"/>
    </location>
</feature>
<accession>A0A0M0KF67</accession>
<dbReference type="InterPro" id="IPR000182">
    <property type="entry name" value="GNAT_dom"/>
</dbReference>
<dbReference type="OrthoDB" id="9785602at2"/>
<dbReference type="RefSeq" id="WP_053403677.1">
    <property type="nucleotide sequence ID" value="NZ_LILC01000037.1"/>
</dbReference>
<reference evidence="3" key="1">
    <citation type="submission" date="2015-08" db="EMBL/GenBank/DDBJ databases">
        <title>Fjat-14210 dsm16467.</title>
        <authorList>
            <person name="Liu B."/>
            <person name="Wang J."/>
            <person name="Zhu Y."/>
            <person name="Liu G."/>
            <person name="Chen Q."/>
            <person name="Chen Z."/>
            <person name="Lan J."/>
            <person name="Che J."/>
            <person name="Ge C."/>
            <person name="Shi H."/>
            <person name="Pan Z."/>
            <person name="Liu X."/>
        </authorList>
    </citation>
    <scope>NUCLEOTIDE SEQUENCE [LARGE SCALE GENOMIC DNA]</scope>
    <source>
        <strain evidence="3">DSM 16467</strain>
    </source>
</reference>
<evidence type="ECO:0000259" key="1">
    <source>
        <dbReference type="PROSITE" id="PS51186"/>
    </source>
</evidence>